<keyword evidence="2" id="KW-1185">Reference proteome</keyword>
<dbReference type="PaxDb" id="121845-A0A3Q0JL85"/>
<evidence type="ECO:0000313" key="3">
    <source>
        <dbReference type="RefSeq" id="XP_026689154.1"/>
    </source>
</evidence>
<gene>
    <name evidence="3" type="primary">LOC113473887</name>
</gene>
<proteinExistence type="predicted"/>
<organism evidence="2 3">
    <name type="scientific">Diaphorina citri</name>
    <name type="common">Asian citrus psyllid</name>
    <dbReference type="NCBI Taxonomy" id="121845"/>
    <lineage>
        <taxon>Eukaryota</taxon>
        <taxon>Metazoa</taxon>
        <taxon>Ecdysozoa</taxon>
        <taxon>Arthropoda</taxon>
        <taxon>Hexapoda</taxon>
        <taxon>Insecta</taxon>
        <taxon>Pterygota</taxon>
        <taxon>Neoptera</taxon>
        <taxon>Paraneoptera</taxon>
        <taxon>Hemiptera</taxon>
        <taxon>Sternorrhyncha</taxon>
        <taxon>Psylloidea</taxon>
        <taxon>Psyllidae</taxon>
        <taxon>Diaphorininae</taxon>
        <taxon>Diaphorina</taxon>
    </lineage>
</organism>
<accession>A0A3Q0JL85</accession>
<name>A0A3Q0JL85_DIACI</name>
<dbReference type="KEGG" id="dci:113473887"/>
<dbReference type="GeneID" id="113473887"/>
<feature type="region of interest" description="Disordered" evidence="1">
    <location>
        <begin position="62"/>
        <end position="88"/>
    </location>
</feature>
<sequence>MATTGIPSTIVRCDSPQQLAPATITVVTSNPQTLIVHPVNANSKQITAVLQRVGNTAAEILPLTPKSDGEDDQQGHVDHQSPNSSPPAQIVDATHFIVTGTVNFISVYSTIKLAFLGEGKIYFF</sequence>
<evidence type="ECO:0000313" key="2">
    <source>
        <dbReference type="Proteomes" id="UP000079169"/>
    </source>
</evidence>
<reference evidence="3" key="1">
    <citation type="submission" date="2025-08" db="UniProtKB">
        <authorList>
            <consortium name="RefSeq"/>
        </authorList>
    </citation>
    <scope>IDENTIFICATION</scope>
</reference>
<dbReference type="AlphaFoldDB" id="A0A3Q0JL85"/>
<protein>
    <submittedName>
        <fullName evidence="3">Uncharacterized protein LOC113473887</fullName>
    </submittedName>
</protein>
<evidence type="ECO:0000256" key="1">
    <source>
        <dbReference type="SAM" id="MobiDB-lite"/>
    </source>
</evidence>
<dbReference type="RefSeq" id="XP_026689154.1">
    <property type="nucleotide sequence ID" value="XM_026833353.1"/>
</dbReference>
<dbReference type="Proteomes" id="UP000079169">
    <property type="component" value="Unplaced"/>
</dbReference>